<evidence type="ECO:0000259" key="1">
    <source>
        <dbReference type="SMART" id="SM00966"/>
    </source>
</evidence>
<keyword evidence="2" id="KW-0238">DNA-binding</keyword>
<dbReference type="EMBL" id="AP028907">
    <property type="protein sequence ID" value="BES82413.1"/>
    <property type="molecule type" value="Genomic_DNA"/>
</dbReference>
<sequence length="84" mass="9527">MGLVARTRVGRKNMLYIPKSIAEAVGIKEGTVVKLRVKDNKVVIEVVPDPFELALRYPKFAKTSFEEFEKESEEMQGELLGEQD</sequence>
<dbReference type="RefSeq" id="WP_338249710.1">
    <property type="nucleotide sequence ID" value="NZ_AP028907.1"/>
</dbReference>
<dbReference type="NCBIfam" id="TIGR01439">
    <property type="entry name" value="lp_hng_hel_AbrB"/>
    <property type="match status" value="1"/>
</dbReference>
<dbReference type="Pfam" id="PF04014">
    <property type="entry name" value="MazE_antitoxin"/>
    <property type="match status" value="1"/>
</dbReference>
<dbReference type="Proteomes" id="UP001341135">
    <property type="component" value="Chromosome"/>
</dbReference>
<protein>
    <submittedName>
        <fullName evidence="2">AbrB/MazE/SpoVT family DNA-binding domain-containing protein</fullName>
    </submittedName>
</protein>
<dbReference type="InterPro" id="IPR007159">
    <property type="entry name" value="SpoVT-AbrB_dom"/>
</dbReference>
<proteinExistence type="predicted"/>
<dbReference type="GO" id="GO:0003677">
    <property type="term" value="F:DNA binding"/>
    <property type="evidence" value="ECO:0007669"/>
    <property type="project" value="UniProtKB-KW"/>
</dbReference>
<dbReference type="SUPFAM" id="SSF89447">
    <property type="entry name" value="AbrB/MazE/MraZ-like"/>
    <property type="match status" value="1"/>
</dbReference>
<dbReference type="GeneID" id="89289979"/>
<evidence type="ECO:0000313" key="3">
    <source>
        <dbReference type="Proteomes" id="UP001341135"/>
    </source>
</evidence>
<dbReference type="InterPro" id="IPR037914">
    <property type="entry name" value="SpoVT-AbrB_sf"/>
</dbReference>
<dbReference type="PANTHER" id="PTHR34860:SF7">
    <property type="entry name" value="TRANSCRIPTION REGULATOR, SPOVT_ABRB FAMILY"/>
    <property type="match status" value="1"/>
</dbReference>
<dbReference type="InterPro" id="IPR052975">
    <property type="entry name" value="Repressor-like_regulatory"/>
</dbReference>
<name>A0ABM8IZJ9_9CREN</name>
<organism evidence="2 3">
    <name type="scientific">Pyrodictium abyssi</name>
    <dbReference type="NCBI Taxonomy" id="54256"/>
    <lineage>
        <taxon>Archaea</taxon>
        <taxon>Thermoproteota</taxon>
        <taxon>Thermoprotei</taxon>
        <taxon>Desulfurococcales</taxon>
        <taxon>Pyrodictiaceae</taxon>
        <taxon>Pyrodictium</taxon>
    </lineage>
</organism>
<evidence type="ECO:0000313" key="2">
    <source>
        <dbReference type="EMBL" id="BES82413.1"/>
    </source>
</evidence>
<dbReference type="PANTHER" id="PTHR34860">
    <property type="entry name" value="REPRESSOR-LIKE PROTEIN SSO7C3"/>
    <property type="match status" value="1"/>
</dbReference>
<gene>
    <name evidence="2" type="ORF">PABY_19800</name>
</gene>
<accession>A0ABM8IZJ9</accession>
<reference evidence="2 3" key="1">
    <citation type="submission" date="2023-09" db="EMBL/GenBank/DDBJ databases">
        <title>Pyrofollis japonicus gen. nov. sp. nov., a novel member of the family Pyrodictiaceae isolated from the Iheya North hydrothermal field.</title>
        <authorList>
            <person name="Miyazaki U."/>
            <person name="Sanari M."/>
            <person name="Tame A."/>
            <person name="Kitajima M."/>
            <person name="Okamoto A."/>
            <person name="Sawayama S."/>
            <person name="Miyazaki J."/>
            <person name="Takai K."/>
            <person name="Nakagawa S."/>
        </authorList>
    </citation>
    <scope>NUCLEOTIDE SEQUENCE [LARGE SCALE GENOMIC DNA]</scope>
    <source>
        <strain evidence="2 3">AV2</strain>
    </source>
</reference>
<feature type="domain" description="SpoVT-AbrB" evidence="1">
    <location>
        <begin position="7"/>
        <end position="52"/>
    </location>
</feature>
<dbReference type="Gene3D" id="2.10.260.10">
    <property type="match status" value="1"/>
</dbReference>
<keyword evidence="3" id="KW-1185">Reference proteome</keyword>
<dbReference type="SMART" id="SM00966">
    <property type="entry name" value="SpoVT_AbrB"/>
    <property type="match status" value="1"/>
</dbReference>